<dbReference type="KEGG" id="wse:WALSEDRAFT_63145"/>
<dbReference type="GO" id="GO:0016705">
    <property type="term" value="F:oxidoreductase activity, acting on paired donors, with incorporation or reduction of molecular oxygen"/>
    <property type="evidence" value="ECO:0007669"/>
    <property type="project" value="InterPro"/>
</dbReference>
<dbReference type="SUPFAM" id="SSF48264">
    <property type="entry name" value="Cytochrome P450"/>
    <property type="match status" value="1"/>
</dbReference>
<dbReference type="InterPro" id="IPR017972">
    <property type="entry name" value="Cyt_P450_CS"/>
</dbReference>
<keyword evidence="10 13" id="KW-0408">Iron</keyword>
<accession>I4YEW1</accession>
<dbReference type="PRINTS" id="PR00385">
    <property type="entry name" value="P450"/>
</dbReference>
<dbReference type="PROSITE" id="PS00086">
    <property type="entry name" value="CYTOCHROME_P450"/>
    <property type="match status" value="1"/>
</dbReference>
<dbReference type="InterPro" id="IPR002401">
    <property type="entry name" value="Cyt_P450_E_grp-I"/>
</dbReference>
<keyword evidence="6 15" id="KW-0812">Transmembrane</keyword>
<dbReference type="OMA" id="HMVVPLL"/>
<protein>
    <submittedName>
        <fullName evidence="16">Cytochrome P450</fullName>
    </submittedName>
</protein>
<evidence type="ECO:0000256" key="4">
    <source>
        <dbReference type="ARBA" id="ARBA00010617"/>
    </source>
</evidence>
<evidence type="ECO:0000256" key="7">
    <source>
        <dbReference type="ARBA" id="ARBA00022723"/>
    </source>
</evidence>
<dbReference type="InterPro" id="IPR036396">
    <property type="entry name" value="Cyt_P450_sf"/>
</dbReference>
<keyword evidence="17" id="KW-1185">Reference proteome</keyword>
<dbReference type="PANTHER" id="PTHR46300">
    <property type="entry name" value="P450, PUTATIVE (EUROFUNG)-RELATED-RELATED"/>
    <property type="match status" value="1"/>
</dbReference>
<evidence type="ECO:0000256" key="15">
    <source>
        <dbReference type="SAM" id="Phobius"/>
    </source>
</evidence>
<dbReference type="PRINTS" id="PR00463">
    <property type="entry name" value="EP450I"/>
</dbReference>
<evidence type="ECO:0000313" key="17">
    <source>
        <dbReference type="Proteomes" id="UP000005242"/>
    </source>
</evidence>
<dbReference type="InParanoid" id="I4YEW1"/>
<dbReference type="EMBL" id="JH668227">
    <property type="protein sequence ID" value="EIM22503.1"/>
    <property type="molecule type" value="Genomic_DNA"/>
</dbReference>
<dbReference type="GO" id="GO:0005506">
    <property type="term" value="F:iron ion binding"/>
    <property type="evidence" value="ECO:0007669"/>
    <property type="project" value="InterPro"/>
</dbReference>
<evidence type="ECO:0000256" key="3">
    <source>
        <dbReference type="ARBA" id="ARBA00005179"/>
    </source>
</evidence>
<sequence length="508" mass="57747">MAFDYTLNWTYAVGAVTLLFLVVCRPRVKHLPPGPRKLPIIGNAHQLIGKNLVQYLDGLAKQYGPLVHLQILNQSIIVVNDYQTAKDLFETKHKVYSERPSFWMASQLMQKGYMMPFISNNERFKKVRKLLVSELRPVKVASAFHKIQTFEVQRLVKTLVDTPASFRDNIQRSITSIIMSGCYDLPIRSEESAKDARKVAQLAEEIVYAMEAGNNIIDALPVLRHVPRLPDKVYAEDYYQRADGIYKGLMDSVKDRLRQGQKLEGIASRLLQSTEDQDVDYQEQYWALGAFYLAGSDTQSVFSSIMMMALALHPDILKTAQEEVDRVIGPDRLPTHEDELNLPYLKALIKEVFRWRPVGPIGIPHASGSDDLHNGYHIPKGSIVIGNILSMSMDERLFKDPHLLNPQRYIDDPELPVFVFGFGRRICPGQHLAEATLLLEFSTIIWTLNIEQARDEKGKPIPINIDHATGFLPGGLMKPHPFEIRITPRSLARVKLLDETFENLNHAE</sequence>
<dbReference type="HOGENOM" id="CLU_001570_2_3_1"/>
<evidence type="ECO:0000256" key="5">
    <source>
        <dbReference type="ARBA" id="ARBA00022617"/>
    </source>
</evidence>
<evidence type="ECO:0000313" key="16">
    <source>
        <dbReference type="EMBL" id="EIM22503.1"/>
    </source>
</evidence>
<organism evidence="16 17">
    <name type="scientific">Wallemia mellicola (strain ATCC MYA-4683 / CBS 633.66)</name>
    <name type="common">Wallemia sebi (CBS 633.66)</name>
    <dbReference type="NCBI Taxonomy" id="671144"/>
    <lineage>
        <taxon>Eukaryota</taxon>
        <taxon>Fungi</taxon>
        <taxon>Dikarya</taxon>
        <taxon>Basidiomycota</taxon>
        <taxon>Wallemiomycotina</taxon>
        <taxon>Wallemiomycetes</taxon>
        <taxon>Wallemiales</taxon>
        <taxon>Wallemiaceae</taxon>
        <taxon>Wallemia</taxon>
    </lineage>
</organism>
<dbReference type="RefSeq" id="XP_006957176.1">
    <property type="nucleotide sequence ID" value="XM_006957114.1"/>
</dbReference>
<dbReference type="AlphaFoldDB" id="I4YEW1"/>
<dbReference type="GO" id="GO:0016020">
    <property type="term" value="C:membrane"/>
    <property type="evidence" value="ECO:0007669"/>
    <property type="project" value="UniProtKB-SubCell"/>
</dbReference>
<evidence type="ECO:0000256" key="14">
    <source>
        <dbReference type="RuleBase" id="RU000461"/>
    </source>
</evidence>
<name>I4YEW1_WALMC</name>
<dbReference type="GeneID" id="18474814"/>
<keyword evidence="8 15" id="KW-1133">Transmembrane helix</keyword>
<reference evidence="16 17" key="1">
    <citation type="journal article" date="2012" name="Fungal Genet. Biol.">
        <title>The genome of the xerotolerant mold Wallemia sebi reveals adaptations to osmotic stress and suggests cryptic sexual reproduction.</title>
        <authorList>
            <person name="Padamsee M."/>
            <person name="Kumar T.K.A."/>
            <person name="Riley R."/>
            <person name="Binder M."/>
            <person name="Boyd A."/>
            <person name="Calvo A.M."/>
            <person name="Furukawa K."/>
            <person name="Hesse C."/>
            <person name="Hohmann S."/>
            <person name="James T.Y."/>
            <person name="LaButti K."/>
            <person name="Lapidus A."/>
            <person name="Lindquist E."/>
            <person name="Lucas S."/>
            <person name="Miller K."/>
            <person name="Shantappa S."/>
            <person name="Grigoriev I.V."/>
            <person name="Hibbett D.S."/>
            <person name="McLaughlin D.J."/>
            <person name="Spatafora J.W."/>
            <person name="Aime M.C."/>
        </authorList>
    </citation>
    <scope>NUCLEOTIDE SEQUENCE [LARGE SCALE GENOMIC DNA]</scope>
    <source>
        <strain evidence="17">ATCC MYA-4683 / CBS 633.66</strain>
    </source>
</reference>
<dbReference type="PANTHER" id="PTHR46300:SF2">
    <property type="entry name" value="CYTOCHROME P450 MONOOXYGENASE ALNH-RELATED"/>
    <property type="match status" value="1"/>
</dbReference>
<evidence type="ECO:0000256" key="1">
    <source>
        <dbReference type="ARBA" id="ARBA00001971"/>
    </source>
</evidence>
<evidence type="ECO:0000256" key="12">
    <source>
        <dbReference type="ARBA" id="ARBA00023136"/>
    </source>
</evidence>
<feature type="transmembrane region" description="Helical" evidence="15">
    <location>
        <begin position="6"/>
        <end position="24"/>
    </location>
</feature>
<feature type="binding site" description="axial binding residue" evidence="13">
    <location>
        <position position="427"/>
    </location>
    <ligand>
        <name>heme</name>
        <dbReference type="ChEBI" id="CHEBI:30413"/>
    </ligand>
    <ligandPart>
        <name>Fe</name>
        <dbReference type="ChEBI" id="CHEBI:18248"/>
    </ligandPart>
</feature>
<evidence type="ECO:0000256" key="2">
    <source>
        <dbReference type="ARBA" id="ARBA00004370"/>
    </source>
</evidence>
<gene>
    <name evidence="16" type="ORF">WALSEDRAFT_63145</name>
</gene>
<evidence type="ECO:0000256" key="10">
    <source>
        <dbReference type="ARBA" id="ARBA00023004"/>
    </source>
</evidence>
<evidence type="ECO:0000256" key="8">
    <source>
        <dbReference type="ARBA" id="ARBA00022989"/>
    </source>
</evidence>
<dbReference type="GO" id="GO:0020037">
    <property type="term" value="F:heme binding"/>
    <property type="evidence" value="ECO:0007669"/>
    <property type="project" value="InterPro"/>
</dbReference>
<evidence type="ECO:0000256" key="6">
    <source>
        <dbReference type="ARBA" id="ARBA00022692"/>
    </source>
</evidence>
<dbReference type="InterPro" id="IPR050364">
    <property type="entry name" value="Cytochrome_P450_fung"/>
</dbReference>
<dbReference type="STRING" id="671144.I4YEW1"/>
<keyword evidence="9 14" id="KW-0560">Oxidoreductase</keyword>
<dbReference type="eggNOG" id="KOG0156">
    <property type="taxonomic scope" value="Eukaryota"/>
</dbReference>
<keyword evidence="11 14" id="KW-0503">Monooxygenase</keyword>
<dbReference type="CDD" id="cd11065">
    <property type="entry name" value="CYP64-like"/>
    <property type="match status" value="1"/>
</dbReference>
<comment type="similarity">
    <text evidence="4 14">Belongs to the cytochrome P450 family.</text>
</comment>
<evidence type="ECO:0000256" key="9">
    <source>
        <dbReference type="ARBA" id="ARBA00023002"/>
    </source>
</evidence>
<keyword evidence="7 13" id="KW-0479">Metal-binding</keyword>
<evidence type="ECO:0000256" key="13">
    <source>
        <dbReference type="PIRSR" id="PIRSR602401-1"/>
    </source>
</evidence>
<evidence type="ECO:0000256" key="11">
    <source>
        <dbReference type="ARBA" id="ARBA00023033"/>
    </source>
</evidence>
<proteinExistence type="inferred from homology"/>
<dbReference type="InterPro" id="IPR001128">
    <property type="entry name" value="Cyt_P450"/>
</dbReference>
<dbReference type="GO" id="GO:0004497">
    <property type="term" value="F:monooxygenase activity"/>
    <property type="evidence" value="ECO:0007669"/>
    <property type="project" value="UniProtKB-KW"/>
</dbReference>
<comment type="cofactor">
    <cofactor evidence="1 13">
        <name>heme</name>
        <dbReference type="ChEBI" id="CHEBI:30413"/>
    </cofactor>
</comment>
<keyword evidence="5 13" id="KW-0349">Heme</keyword>
<comment type="pathway">
    <text evidence="3">Secondary metabolite biosynthesis.</text>
</comment>
<dbReference type="Gene3D" id="1.10.630.10">
    <property type="entry name" value="Cytochrome P450"/>
    <property type="match status" value="1"/>
</dbReference>
<dbReference type="Proteomes" id="UP000005242">
    <property type="component" value="Unassembled WGS sequence"/>
</dbReference>
<dbReference type="Pfam" id="PF00067">
    <property type="entry name" value="p450"/>
    <property type="match status" value="1"/>
</dbReference>
<dbReference type="OrthoDB" id="3934656at2759"/>
<comment type="subcellular location">
    <subcellularLocation>
        <location evidence="2">Membrane</location>
    </subcellularLocation>
</comment>
<keyword evidence="12 15" id="KW-0472">Membrane</keyword>